<evidence type="ECO:0000313" key="2">
    <source>
        <dbReference type="EMBL" id="TWF73686.1"/>
    </source>
</evidence>
<dbReference type="RefSeq" id="WP_170305267.1">
    <property type="nucleotide sequence ID" value="NZ_BAAAMZ010000001.1"/>
</dbReference>
<proteinExistence type="predicted"/>
<evidence type="ECO:0000256" key="1">
    <source>
        <dbReference type="SAM" id="Phobius"/>
    </source>
</evidence>
<dbReference type="Pfam" id="PF11271">
    <property type="entry name" value="PorA"/>
    <property type="match status" value="1"/>
</dbReference>
<gene>
    <name evidence="2" type="ORF">FHX73_15302</name>
</gene>
<evidence type="ECO:0000313" key="3">
    <source>
        <dbReference type="Proteomes" id="UP000317940"/>
    </source>
</evidence>
<keyword evidence="1" id="KW-0472">Membrane</keyword>
<accession>A0A561SFM6</accession>
<dbReference type="AlphaFoldDB" id="A0A561SFM6"/>
<name>A0A561SFM6_9ACTN</name>
<sequence>MQRPTTPLRAGSVLLGLLLIAGAFLTAFWITPSYVDRLPDDVNAQRPLAGTFTTLLDGQALAQGNLLGALKHNVPLTIDRNVKVVATSGGSALVSDARTTRAAGTPVEQTTWQYAVDRKSLEPVDHHPSSWSVVDAKGLTVSFPFGAGKQTYTGWVPETATTVPVTYSHSEQRSGLQTYVYQATTPASRITDSQVLAGLPKALPQSDLKLLVQFGQLTPDQQAKLTALLPTLSDPAPLSYTLQGNDTFWVEPETGSVIDVKRVQQRTAALTAPGGTLVPLLPVIDATYQQTPAAVSSAVDDAKDGRDAISWVGTIIPIIAGILGALLIAAALLIPTRRRPTAPTTGPDSFRESDN</sequence>
<protein>
    <submittedName>
        <fullName evidence="2">DUF3068 family protein</fullName>
    </submittedName>
</protein>
<reference evidence="2 3" key="1">
    <citation type="submission" date="2019-06" db="EMBL/GenBank/DDBJ databases">
        <title>Sequencing the genomes of 1000 actinobacteria strains.</title>
        <authorList>
            <person name="Klenk H.-P."/>
        </authorList>
    </citation>
    <scope>NUCLEOTIDE SEQUENCE [LARGE SCALE GENOMIC DNA]</scope>
    <source>
        <strain evidence="2 3">DSM 44826</strain>
    </source>
</reference>
<comment type="caution">
    <text evidence="2">The sequence shown here is derived from an EMBL/GenBank/DDBJ whole genome shotgun (WGS) entry which is preliminary data.</text>
</comment>
<dbReference type="Proteomes" id="UP000317940">
    <property type="component" value="Unassembled WGS sequence"/>
</dbReference>
<keyword evidence="1" id="KW-1133">Transmembrane helix</keyword>
<feature type="transmembrane region" description="Helical" evidence="1">
    <location>
        <begin position="311"/>
        <end position="334"/>
    </location>
</feature>
<keyword evidence="1" id="KW-0812">Transmembrane</keyword>
<organism evidence="2 3">
    <name type="scientific">Kitasatospora viridis</name>
    <dbReference type="NCBI Taxonomy" id="281105"/>
    <lineage>
        <taxon>Bacteria</taxon>
        <taxon>Bacillati</taxon>
        <taxon>Actinomycetota</taxon>
        <taxon>Actinomycetes</taxon>
        <taxon>Kitasatosporales</taxon>
        <taxon>Streptomycetaceae</taxon>
        <taxon>Kitasatospora</taxon>
    </lineage>
</organism>
<keyword evidence="3" id="KW-1185">Reference proteome</keyword>
<dbReference type="EMBL" id="VIWT01000005">
    <property type="protein sequence ID" value="TWF73686.1"/>
    <property type="molecule type" value="Genomic_DNA"/>
</dbReference>
<dbReference type="InterPro" id="IPR021424">
    <property type="entry name" value="PorA"/>
</dbReference>
<feature type="transmembrane region" description="Helical" evidence="1">
    <location>
        <begin position="12"/>
        <end position="30"/>
    </location>
</feature>